<dbReference type="GO" id="GO:0035965">
    <property type="term" value="P:cardiolipin acyl-chain remodeling"/>
    <property type="evidence" value="ECO:0007669"/>
    <property type="project" value="TreeGrafter"/>
</dbReference>
<evidence type="ECO:0000256" key="3">
    <source>
        <dbReference type="ARBA" id="ARBA00022679"/>
    </source>
</evidence>
<keyword evidence="9" id="KW-0012">Acyltransferase</keyword>
<dbReference type="GO" id="GO:0005741">
    <property type="term" value="C:mitochondrial outer membrane"/>
    <property type="evidence" value="ECO:0007669"/>
    <property type="project" value="UniProtKB-SubCell"/>
</dbReference>
<evidence type="ECO:0000313" key="14">
    <source>
        <dbReference type="EMBL" id="EKM80425.1"/>
    </source>
</evidence>
<feature type="domain" description="Phospholipid/glycerol acyltransferase" evidence="13">
    <location>
        <begin position="51"/>
        <end position="197"/>
    </location>
</feature>
<protein>
    <recommendedName>
        <fullName evidence="12">Tafazzin family protein</fullName>
    </recommendedName>
</protein>
<dbReference type="Pfam" id="PF01553">
    <property type="entry name" value="Acyltransferase"/>
    <property type="match status" value="1"/>
</dbReference>
<comment type="catalytic activity">
    <reaction evidence="11">
        <text>1'-[1,2-diacyl-sn-glycero-3-phospho],3'-[1-acyl-sn-glycero-3-phospho]-glycerol + a 1,2-diacyl-sn-glycero-3-phosphocholine = a cardiolipin + a 1-acyl-sn-glycero-3-phosphocholine</text>
        <dbReference type="Rhea" id="RHEA:33731"/>
        <dbReference type="ChEBI" id="CHEBI:57643"/>
        <dbReference type="ChEBI" id="CHEBI:58168"/>
        <dbReference type="ChEBI" id="CHEBI:62237"/>
        <dbReference type="ChEBI" id="CHEBI:64743"/>
    </reaction>
    <physiologicalReaction direction="left-to-right" evidence="11">
        <dbReference type="Rhea" id="RHEA:33732"/>
    </physiologicalReaction>
    <physiologicalReaction direction="right-to-left" evidence="11">
        <dbReference type="Rhea" id="RHEA:33733"/>
    </physiologicalReaction>
</comment>
<dbReference type="STRING" id="597362.K5XYI0"/>
<evidence type="ECO:0000313" key="15">
    <source>
        <dbReference type="Proteomes" id="UP000008493"/>
    </source>
</evidence>
<dbReference type="HOGENOM" id="CLU_046747_0_1_1"/>
<dbReference type="InParanoid" id="K5XYI0"/>
<dbReference type="GO" id="GO:0047184">
    <property type="term" value="F:1-acylglycerophosphocholine O-acyltransferase activity"/>
    <property type="evidence" value="ECO:0007669"/>
    <property type="project" value="TreeGrafter"/>
</dbReference>
<dbReference type="OMA" id="EIMFTNP"/>
<name>K5XYI0_AGABU</name>
<keyword evidence="6" id="KW-0443">Lipid metabolism</keyword>
<evidence type="ECO:0000256" key="7">
    <source>
        <dbReference type="ARBA" id="ARBA00023128"/>
    </source>
</evidence>
<evidence type="ECO:0000256" key="6">
    <source>
        <dbReference type="ARBA" id="ARBA00023098"/>
    </source>
</evidence>
<evidence type="ECO:0000256" key="10">
    <source>
        <dbReference type="ARBA" id="ARBA00024323"/>
    </source>
</evidence>
<reference evidence="15" key="1">
    <citation type="journal article" date="2012" name="Proc. Natl. Acad. Sci. U.S.A.">
        <title>Genome sequence of the button mushroom Agaricus bisporus reveals mechanisms governing adaptation to a humic-rich ecological niche.</title>
        <authorList>
            <person name="Morin E."/>
            <person name="Kohler A."/>
            <person name="Baker A.R."/>
            <person name="Foulongne-Oriol M."/>
            <person name="Lombard V."/>
            <person name="Nagy L.G."/>
            <person name="Ohm R.A."/>
            <person name="Patyshakuliyeva A."/>
            <person name="Brun A."/>
            <person name="Aerts A.L."/>
            <person name="Bailey A.M."/>
            <person name="Billette C."/>
            <person name="Coutinho P.M."/>
            <person name="Deakin G."/>
            <person name="Doddapaneni H."/>
            <person name="Floudas D."/>
            <person name="Grimwood J."/>
            <person name="Hilden K."/>
            <person name="Kuees U."/>
            <person name="LaButti K.M."/>
            <person name="Lapidus A."/>
            <person name="Lindquist E.A."/>
            <person name="Lucas S.M."/>
            <person name="Murat C."/>
            <person name="Riley R.W."/>
            <person name="Salamov A.A."/>
            <person name="Schmutz J."/>
            <person name="Subramanian V."/>
            <person name="Woesten H.A.B."/>
            <person name="Xu J."/>
            <person name="Eastwood D.C."/>
            <person name="Foster G.D."/>
            <person name="Sonnenberg A.S."/>
            <person name="Cullen D."/>
            <person name="de Vries R.P."/>
            <person name="Lundell T."/>
            <person name="Hibbett D.S."/>
            <person name="Henrissat B."/>
            <person name="Burton K.S."/>
            <person name="Kerrigan R.W."/>
            <person name="Challen M.P."/>
            <person name="Grigoriev I.V."/>
            <person name="Martin F."/>
        </authorList>
    </citation>
    <scope>NUCLEOTIDE SEQUENCE [LARGE SCALE GENOMIC DNA]</scope>
    <source>
        <strain evidence="15">JB137-S8 / ATCC MYA-4627 / FGSC 10392</strain>
    </source>
</reference>
<dbReference type="AlphaFoldDB" id="K5XYI0"/>
<dbReference type="EMBL" id="JH971389">
    <property type="protein sequence ID" value="EKM80425.1"/>
    <property type="molecule type" value="Genomic_DNA"/>
</dbReference>
<proteinExistence type="inferred from homology"/>
<keyword evidence="4" id="KW-1000">Mitochondrion outer membrane</keyword>
<dbReference type="PANTHER" id="PTHR12497">
    <property type="entry name" value="TAZ PROTEIN TAFAZZIN"/>
    <property type="match status" value="1"/>
</dbReference>
<keyword evidence="3" id="KW-0808">Transferase</keyword>
<evidence type="ECO:0000256" key="1">
    <source>
        <dbReference type="ARBA" id="ARBA00004137"/>
    </source>
</evidence>
<evidence type="ECO:0000256" key="12">
    <source>
        <dbReference type="RuleBase" id="RU365062"/>
    </source>
</evidence>
<gene>
    <name evidence="14" type="ORF">AGABI1DRAFT_91626</name>
</gene>
<dbReference type="RefSeq" id="XP_007329577.1">
    <property type="nucleotide sequence ID" value="XM_007329515.1"/>
</dbReference>
<sequence>MHRLLSSATVTLVGLSSKALVHSGFASVAVHGLSTLTAALDSPARDQGQGIVTVANHISTLDDPLMWSVLPAHYYLSPRTTRWALGASEIMFTNPWVIWILISSQGRFFSTFFRLGQTIETFRGKGIAQPAVDLAIEQLNTGGWVHLYGEGKVNQSNTYQVNGNGQLCLKRFKWGVGRIVMESKKPPVIIPTWITGFDKLMPEGRKFPYKFFPRPGAELSVTFGQPLSADSIRRDLGAHLPLADYGSQSGLKTGEEPGGWLGTEVQNRMKTAEGLSHIRTRVTGIIHDAVENLGRSVSARLLDNNRI</sequence>
<dbReference type="PANTHER" id="PTHR12497:SF0">
    <property type="entry name" value="TAFAZZIN"/>
    <property type="match status" value="1"/>
</dbReference>
<keyword evidence="7" id="KW-0496">Mitochondrion</keyword>
<dbReference type="SMART" id="SM00563">
    <property type="entry name" value="PlsC"/>
    <property type="match status" value="1"/>
</dbReference>
<comment type="subcellular location">
    <subcellularLocation>
        <location evidence="1">Mitochondrion inner membrane</location>
        <topology evidence="1">Peripheral membrane protein</topology>
        <orientation evidence="1">Intermembrane side</orientation>
    </subcellularLocation>
    <subcellularLocation>
        <location evidence="10">Mitochondrion outer membrane</location>
        <topology evidence="10">Peripheral membrane protein</topology>
        <orientation evidence="10">Intermembrane side</orientation>
    </subcellularLocation>
</comment>
<dbReference type="Proteomes" id="UP000008493">
    <property type="component" value="Unassembled WGS sequence"/>
</dbReference>
<keyword evidence="8" id="KW-0472">Membrane</keyword>
<dbReference type="eggNOG" id="KOG2847">
    <property type="taxonomic scope" value="Eukaryota"/>
</dbReference>
<accession>K5XYI0</accession>
<dbReference type="GeneID" id="18832418"/>
<dbReference type="OrthoDB" id="193467at2759"/>
<keyword evidence="15" id="KW-1185">Reference proteome</keyword>
<dbReference type="InterPro" id="IPR002123">
    <property type="entry name" value="Plipid/glycerol_acylTrfase"/>
</dbReference>
<evidence type="ECO:0000256" key="11">
    <source>
        <dbReference type="ARBA" id="ARBA00047906"/>
    </source>
</evidence>
<evidence type="ECO:0000259" key="13">
    <source>
        <dbReference type="SMART" id="SM00563"/>
    </source>
</evidence>
<dbReference type="CDD" id="cd07989">
    <property type="entry name" value="LPLAT_AGPAT-like"/>
    <property type="match status" value="1"/>
</dbReference>
<evidence type="ECO:0000256" key="5">
    <source>
        <dbReference type="ARBA" id="ARBA00022792"/>
    </source>
</evidence>
<dbReference type="GO" id="GO:0007007">
    <property type="term" value="P:inner mitochondrial membrane organization"/>
    <property type="evidence" value="ECO:0007669"/>
    <property type="project" value="TreeGrafter"/>
</dbReference>
<dbReference type="GO" id="GO:0005743">
    <property type="term" value="C:mitochondrial inner membrane"/>
    <property type="evidence" value="ECO:0007669"/>
    <property type="project" value="UniProtKB-SubCell"/>
</dbReference>
<comment type="similarity">
    <text evidence="2 12">Belongs to the taffazin family.</text>
</comment>
<evidence type="ECO:0000256" key="2">
    <source>
        <dbReference type="ARBA" id="ARBA00010524"/>
    </source>
</evidence>
<evidence type="ECO:0000256" key="9">
    <source>
        <dbReference type="ARBA" id="ARBA00023315"/>
    </source>
</evidence>
<dbReference type="InterPro" id="IPR000872">
    <property type="entry name" value="Tafazzin"/>
</dbReference>
<evidence type="ECO:0000256" key="8">
    <source>
        <dbReference type="ARBA" id="ARBA00023136"/>
    </source>
</evidence>
<dbReference type="PRINTS" id="PR00979">
    <property type="entry name" value="TAFAZZIN"/>
</dbReference>
<organism evidence="14 15">
    <name type="scientific">Agaricus bisporus var. burnettii (strain JB137-S8 / ATCC MYA-4627 / FGSC 10392)</name>
    <name type="common">White button mushroom</name>
    <dbReference type="NCBI Taxonomy" id="597362"/>
    <lineage>
        <taxon>Eukaryota</taxon>
        <taxon>Fungi</taxon>
        <taxon>Dikarya</taxon>
        <taxon>Basidiomycota</taxon>
        <taxon>Agaricomycotina</taxon>
        <taxon>Agaricomycetes</taxon>
        <taxon>Agaricomycetidae</taxon>
        <taxon>Agaricales</taxon>
        <taxon>Agaricineae</taxon>
        <taxon>Agaricaceae</taxon>
        <taxon>Agaricus</taxon>
    </lineage>
</organism>
<evidence type="ECO:0000256" key="4">
    <source>
        <dbReference type="ARBA" id="ARBA00022787"/>
    </source>
</evidence>
<keyword evidence="5" id="KW-0999">Mitochondrion inner membrane</keyword>
<dbReference type="KEGG" id="abp:AGABI1DRAFT91626"/>
<dbReference type="SUPFAM" id="SSF69593">
    <property type="entry name" value="Glycerol-3-phosphate (1)-acyltransferase"/>
    <property type="match status" value="1"/>
</dbReference>